<feature type="transmembrane region" description="Helical" evidence="1">
    <location>
        <begin position="43"/>
        <end position="59"/>
    </location>
</feature>
<dbReference type="RefSeq" id="WP_277520934.1">
    <property type="nucleotide sequence ID" value="NZ_JAMQOT010000002.1"/>
</dbReference>
<evidence type="ECO:0000313" key="3">
    <source>
        <dbReference type="Proteomes" id="UP001154061"/>
    </source>
</evidence>
<keyword evidence="1" id="KW-0812">Transmembrane</keyword>
<gene>
    <name evidence="2" type="ORF">NDI89_07630</name>
</gene>
<proteinExistence type="predicted"/>
<accession>A0A9Q4L250</accession>
<organism evidence="2 3">
    <name type="scientific">Natrinema salsiterrestre</name>
    <dbReference type="NCBI Taxonomy" id="2950540"/>
    <lineage>
        <taxon>Archaea</taxon>
        <taxon>Methanobacteriati</taxon>
        <taxon>Methanobacteriota</taxon>
        <taxon>Stenosarchaea group</taxon>
        <taxon>Halobacteria</taxon>
        <taxon>Halobacteriales</taxon>
        <taxon>Natrialbaceae</taxon>
        <taxon>Natrinema</taxon>
    </lineage>
</organism>
<name>A0A9Q4L250_9EURY</name>
<sequence length="96" mass="10516">MSRPPFDPRYRPAVEQPSWERVLASYALVPALLFLLWAISQPHAAIVVLTATVALFLVARRSLGLARCLADCGGFSVDLGGKLRITIARPQVDDSR</sequence>
<evidence type="ECO:0000313" key="2">
    <source>
        <dbReference type="EMBL" id="MDF9745453.1"/>
    </source>
</evidence>
<keyword evidence="3" id="KW-1185">Reference proteome</keyword>
<evidence type="ECO:0000256" key="1">
    <source>
        <dbReference type="SAM" id="Phobius"/>
    </source>
</evidence>
<keyword evidence="1" id="KW-1133">Transmembrane helix</keyword>
<comment type="caution">
    <text evidence="2">The sequence shown here is derived from an EMBL/GenBank/DDBJ whole genome shotgun (WGS) entry which is preliminary data.</text>
</comment>
<dbReference type="EMBL" id="JAMQOT010000002">
    <property type="protein sequence ID" value="MDF9745453.1"/>
    <property type="molecule type" value="Genomic_DNA"/>
</dbReference>
<reference evidence="2" key="1">
    <citation type="submission" date="2022-06" db="EMBL/GenBank/DDBJ databases">
        <title>Natrinema sp. a new haloarchaeum isolate from saline soil.</title>
        <authorList>
            <person name="Strakova D."/>
            <person name="Galisteo C."/>
            <person name="Sanchez-Porro C."/>
            <person name="Ventosa A."/>
        </authorList>
    </citation>
    <scope>NUCLEOTIDE SEQUENCE</scope>
    <source>
        <strain evidence="2">S1CR25-10</strain>
    </source>
</reference>
<protein>
    <submittedName>
        <fullName evidence="2">Uncharacterized protein</fullName>
    </submittedName>
</protein>
<dbReference type="AlphaFoldDB" id="A0A9Q4L250"/>
<keyword evidence="1" id="KW-0472">Membrane</keyword>
<dbReference type="Proteomes" id="UP001154061">
    <property type="component" value="Unassembled WGS sequence"/>
</dbReference>